<feature type="domain" description="Glutaredoxin" evidence="2">
    <location>
        <begin position="43"/>
        <end position="96"/>
    </location>
</feature>
<dbReference type="EMBL" id="SLZW01000003">
    <property type="protein sequence ID" value="TCS63491.1"/>
    <property type="molecule type" value="Genomic_DNA"/>
</dbReference>
<name>A0A4V2UNV4_9PROT</name>
<dbReference type="RefSeq" id="WP_132938467.1">
    <property type="nucleotide sequence ID" value="NZ_CP119676.1"/>
</dbReference>
<evidence type="ECO:0000259" key="2">
    <source>
        <dbReference type="Pfam" id="PF00462"/>
    </source>
</evidence>
<proteinExistence type="predicted"/>
<dbReference type="Pfam" id="PF00462">
    <property type="entry name" value="Glutaredoxin"/>
    <property type="match status" value="1"/>
</dbReference>
<dbReference type="PROSITE" id="PS00195">
    <property type="entry name" value="GLUTAREDOXIN_1"/>
    <property type="match status" value="1"/>
</dbReference>
<evidence type="ECO:0000313" key="3">
    <source>
        <dbReference type="EMBL" id="TCS63491.1"/>
    </source>
</evidence>
<dbReference type="InterPro" id="IPR011767">
    <property type="entry name" value="GLR_AS"/>
</dbReference>
<dbReference type="Proteomes" id="UP000295304">
    <property type="component" value="Unassembled WGS sequence"/>
</dbReference>
<dbReference type="InterPro" id="IPR002109">
    <property type="entry name" value="Glutaredoxin"/>
</dbReference>
<comment type="caution">
    <text evidence="3">The sequence shown here is derived from an EMBL/GenBank/DDBJ whole genome shotgun (WGS) entry which is preliminary data.</text>
</comment>
<reference evidence="3 4" key="1">
    <citation type="submission" date="2019-03" db="EMBL/GenBank/DDBJ databases">
        <title>Genomic Encyclopedia of Type Strains, Phase IV (KMG-IV): sequencing the most valuable type-strain genomes for metagenomic binning, comparative biology and taxonomic classification.</title>
        <authorList>
            <person name="Goeker M."/>
        </authorList>
    </citation>
    <scope>NUCLEOTIDE SEQUENCE [LARGE SCALE GENOMIC DNA]</scope>
    <source>
        <strain evidence="3 4">DSM 101688</strain>
    </source>
</reference>
<dbReference type="OrthoDB" id="9814618at2"/>
<evidence type="ECO:0000313" key="4">
    <source>
        <dbReference type="Proteomes" id="UP000295304"/>
    </source>
</evidence>
<organism evidence="3 4">
    <name type="scientific">Varunaivibrio sulfuroxidans</name>
    <dbReference type="NCBI Taxonomy" id="1773489"/>
    <lineage>
        <taxon>Bacteria</taxon>
        <taxon>Pseudomonadati</taxon>
        <taxon>Pseudomonadota</taxon>
        <taxon>Alphaproteobacteria</taxon>
        <taxon>Rhodospirillales</taxon>
        <taxon>Magnetovibrionaceae</taxon>
        <taxon>Varunaivibrio</taxon>
    </lineage>
</organism>
<sequence length="122" mass="14146">MKFIRMILGRLILAMDFLTGPKPVVREKREQDAIDALTANMALYQFKACPFCVKVRRQLRKHALNIELRDAQNNATFKAELTREGGRHKVPCLRIEKGPNDVKWLYESDDIISFLKTELKLS</sequence>
<gene>
    <name evidence="3" type="ORF">EDD55_103112</name>
</gene>
<dbReference type="PROSITE" id="PS51354">
    <property type="entry name" value="GLUTAREDOXIN_2"/>
    <property type="match status" value="1"/>
</dbReference>
<keyword evidence="4" id="KW-1185">Reference proteome</keyword>
<dbReference type="SUPFAM" id="SSF52833">
    <property type="entry name" value="Thioredoxin-like"/>
    <property type="match status" value="1"/>
</dbReference>
<evidence type="ECO:0000256" key="1">
    <source>
        <dbReference type="ARBA" id="ARBA00015343"/>
    </source>
</evidence>
<dbReference type="Gene3D" id="3.40.30.10">
    <property type="entry name" value="Glutaredoxin"/>
    <property type="match status" value="1"/>
</dbReference>
<dbReference type="AlphaFoldDB" id="A0A4V2UNV4"/>
<dbReference type="InterPro" id="IPR036249">
    <property type="entry name" value="Thioredoxin-like_sf"/>
</dbReference>
<protein>
    <recommendedName>
        <fullName evidence="1">Glutaredoxin 1</fullName>
    </recommendedName>
</protein>
<accession>A0A4V2UNV4</accession>